<reference evidence="1 2" key="1">
    <citation type="submission" date="2014-12" db="EMBL/GenBank/DDBJ databases">
        <title>Comparative genomics of the lactic acid bacteria isolated from the honey bee gut.</title>
        <authorList>
            <person name="Ellegaard K.M."/>
            <person name="Tamarit D."/>
            <person name="Javelind E."/>
            <person name="Olofsson T."/>
            <person name="Andersson S.G."/>
            <person name="Vasquez A."/>
        </authorList>
    </citation>
    <scope>NUCLEOTIDE SEQUENCE [LARGE SCALE GENOMIC DNA]</scope>
    <source>
        <strain evidence="1 2">Hon2</strain>
    </source>
</reference>
<keyword evidence="2" id="KW-1185">Reference proteome</keyword>
<dbReference type="Proteomes" id="UP000033695">
    <property type="component" value="Unassembled WGS sequence"/>
</dbReference>
<accession>A0A0F4KS15</accession>
<organism evidence="1 2">
    <name type="scientific">Bombilactobacillus mellis</name>
    <dbReference type="NCBI Taxonomy" id="1218508"/>
    <lineage>
        <taxon>Bacteria</taxon>
        <taxon>Bacillati</taxon>
        <taxon>Bacillota</taxon>
        <taxon>Bacilli</taxon>
        <taxon>Lactobacillales</taxon>
        <taxon>Lactobacillaceae</taxon>
        <taxon>Bombilactobacillus</taxon>
    </lineage>
</organism>
<evidence type="ECO:0000313" key="2">
    <source>
        <dbReference type="Proteomes" id="UP000033695"/>
    </source>
</evidence>
<gene>
    <name evidence="1" type="ORF">JG29_04950</name>
</gene>
<evidence type="ECO:0000313" key="1">
    <source>
        <dbReference type="EMBL" id="KJY49442.1"/>
    </source>
</evidence>
<dbReference type="PATRIC" id="fig|1218508.4.peg.507"/>
<dbReference type="HOGENOM" id="CLU_083851_1_0_9"/>
<dbReference type="RefSeq" id="WP_052696278.1">
    <property type="nucleotide sequence ID" value="NZ_JBHTHW010000001.1"/>
</dbReference>
<dbReference type="EMBL" id="JXBZ01000004">
    <property type="protein sequence ID" value="KJY49442.1"/>
    <property type="molecule type" value="Genomic_DNA"/>
</dbReference>
<dbReference type="AlphaFoldDB" id="A0A0F4KS15"/>
<sequence>MVPHYALDDYFKEASYNKFLNGEIKSPTKGKTSRTKDGLYCHHIDEDKFLNLGNKDFILVKKPNFKYQTKDRLVYCNLIEHLILHAIITKKTNGEFGTPGLIVFLIPKVQEWYINKRKPKTGWEMNCYNTALISSDEAKDLLNDIKLYLKSVKVVQQYL</sequence>
<proteinExistence type="predicted"/>
<comment type="caution">
    <text evidence="1">The sequence shown here is derived from an EMBL/GenBank/DDBJ whole genome shotgun (WGS) entry which is preliminary data.</text>
</comment>
<protein>
    <submittedName>
        <fullName evidence="1">Uncharacterized protein</fullName>
    </submittedName>
</protein>
<name>A0A0F4KS15_9LACO</name>